<protein>
    <submittedName>
        <fullName evidence="5">TonB-dependent receptor plug domain-containing protein</fullName>
    </submittedName>
</protein>
<comment type="caution">
    <text evidence="5">The sequence shown here is derived from an EMBL/GenBank/DDBJ whole genome shotgun (WGS) entry which is preliminary data.</text>
</comment>
<comment type="similarity">
    <text evidence="2">Belongs to the TonB-dependent receptor family.</text>
</comment>
<dbReference type="InterPro" id="IPR039426">
    <property type="entry name" value="TonB-dep_rcpt-like"/>
</dbReference>
<keyword evidence="6" id="KW-1185">Reference proteome</keyword>
<dbReference type="Gene3D" id="2.60.40.1930">
    <property type="match status" value="1"/>
</dbReference>
<dbReference type="PROSITE" id="PS52016">
    <property type="entry name" value="TONB_DEPENDENT_REC_3"/>
    <property type="match status" value="1"/>
</dbReference>
<keyword evidence="2" id="KW-0472">Membrane</keyword>
<feature type="chain" id="PRO_5047344242" evidence="3">
    <location>
        <begin position="23"/>
        <end position="889"/>
    </location>
</feature>
<evidence type="ECO:0000256" key="2">
    <source>
        <dbReference type="PROSITE-ProRule" id="PRU01360"/>
    </source>
</evidence>
<keyword evidence="5" id="KW-0675">Receptor</keyword>
<dbReference type="Proteomes" id="UP001597205">
    <property type="component" value="Unassembled WGS sequence"/>
</dbReference>
<evidence type="ECO:0000256" key="3">
    <source>
        <dbReference type="SAM" id="SignalP"/>
    </source>
</evidence>
<accession>A0ABW3RGJ5</accession>
<gene>
    <name evidence="5" type="ORF">ACFQ2C_00980</name>
</gene>
<keyword evidence="2" id="KW-1134">Transmembrane beta strand</keyword>
<evidence type="ECO:0000259" key="4">
    <source>
        <dbReference type="Pfam" id="PF07715"/>
    </source>
</evidence>
<dbReference type="PANTHER" id="PTHR30069">
    <property type="entry name" value="TONB-DEPENDENT OUTER MEMBRANE RECEPTOR"/>
    <property type="match status" value="1"/>
</dbReference>
<evidence type="ECO:0000313" key="5">
    <source>
        <dbReference type="EMBL" id="MFD1164171.1"/>
    </source>
</evidence>
<evidence type="ECO:0000313" key="6">
    <source>
        <dbReference type="Proteomes" id="UP001597205"/>
    </source>
</evidence>
<keyword evidence="2" id="KW-0812">Transmembrane</keyword>
<keyword evidence="1 3" id="KW-0732">Signal</keyword>
<dbReference type="EMBL" id="JBHTKY010000001">
    <property type="protein sequence ID" value="MFD1164171.1"/>
    <property type="molecule type" value="Genomic_DNA"/>
</dbReference>
<dbReference type="InterPro" id="IPR012910">
    <property type="entry name" value="Plug_dom"/>
</dbReference>
<dbReference type="Gene3D" id="2.170.130.10">
    <property type="entry name" value="TonB-dependent receptor, plug domain"/>
    <property type="match status" value="1"/>
</dbReference>
<evidence type="ECO:0000256" key="1">
    <source>
        <dbReference type="ARBA" id="ARBA00022729"/>
    </source>
</evidence>
<keyword evidence="2" id="KW-0998">Cell outer membrane</keyword>
<keyword evidence="2" id="KW-0813">Transport</keyword>
<sequence length="889" mass="99147">MKKLLALIGVLGLASFLFQASAQSTDAFQTKMTQIADKFPQEKLHIQTDRNNYGAGETIWYKMYSTIDIANKISVLSNVAYVELISPSGEVTSQKINSLFSGVAVGDITLSDTLVEGSYRMRAYTNWMRNSSSDYYFEKVLNIGNLRADNIISSTQLISEGENEYYLLQFKNPNNAEWKKSSVSYAVLNGEEVIDRGRETMQPDGTIKIKVTDKNRGKPISLRFKNVDESTVKKLINTNIFNKENSVQYFPEGGQIVGNEVNRIAFKTLNPKGLGIKAQITIVTPNGETAATLETNELGMGSVSSYFATGEKFKIVTKFEDGTEQTMDMSDIPTSSISIALNNTNPDKFFVQANISEDRINSEEIYLAVQHLGTIFYMSKNKANKTNVLFTVPKENLPTAVLTVSLLNKDFLPISERPMFNYSASSLMQNEIKLDKQSYGLREKVNTEIEVGNPGDSLRYAAMSASVVNMKNYKDDVPNSVSILSSLYLNADIKGFIEKPSFYFNEDGTIKATDLDNLLLTQGWRKINLNKLDSIDASTPKYPAEKGLTISGNINKVGRKTGIPNSKVQLISTNNFMDFIDTVTNSEGHFSFDNLLFPDSVKFLISARNQKGKNFVDIIEDKPVRPEINFDKSAPLILNDINKLNEDQLLANKKFYDQLERKGIMDKVFQIEEVTVRAQRPKASERSSNLNGPGNADQIITAEELSTCATLEMCLNGRLMGVFFQNGVPMNTRGNVPMQVVIDGMYVESDMLSMINPQDVQSVEVLRNTNYTAIYGSFGGGGVIIITSKTGRDAQRSSFQPTGILSITPKGISISKEFYKPVYDVSSDKQFQNDLRTTIHWEPGIVADKDGKAKFDFFTSDEAGTYRMIIEGIDFQGKILRKIINFDVK</sequence>
<name>A0ABW3RGJ5_9SPHI</name>
<comment type="subcellular location">
    <subcellularLocation>
        <location evidence="2">Cell outer membrane</location>
        <topology evidence="2">Multi-pass membrane protein</topology>
    </subcellularLocation>
</comment>
<reference evidence="6" key="1">
    <citation type="journal article" date="2019" name="Int. J. Syst. Evol. Microbiol.">
        <title>The Global Catalogue of Microorganisms (GCM) 10K type strain sequencing project: providing services to taxonomists for standard genome sequencing and annotation.</title>
        <authorList>
            <consortium name="The Broad Institute Genomics Platform"/>
            <consortium name="The Broad Institute Genome Sequencing Center for Infectious Disease"/>
            <person name="Wu L."/>
            <person name="Ma J."/>
        </authorList>
    </citation>
    <scope>NUCLEOTIDE SEQUENCE [LARGE SCALE GENOMIC DNA]</scope>
    <source>
        <strain evidence="6">CCUG 52468</strain>
    </source>
</reference>
<organism evidence="5 6">
    <name type="scientific">Sphingobacterium daejeonense</name>
    <dbReference type="NCBI Taxonomy" id="371142"/>
    <lineage>
        <taxon>Bacteria</taxon>
        <taxon>Pseudomonadati</taxon>
        <taxon>Bacteroidota</taxon>
        <taxon>Sphingobacteriia</taxon>
        <taxon>Sphingobacteriales</taxon>
        <taxon>Sphingobacteriaceae</taxon>
        <taxon>Sphingobacterium</taxon>
    </lineage>
</organism>
<dbReference type="Pfam" id="PF07715">
    <property type="entry name" value="Plug"/>
    <property type="match status" value="1"/>
</dbReference>
<dbReference type="RefSeq" id="WP_380894424.1">
    <property type="nucleotide sequence ID" value="NZ_JBHTKY010000001.1"/>
</dbReference>
<feature type="signal peptide" evidence="3">
    <location>
        <begin position="1"/>
        <end position="22"/>
    </location>
</feature>
<proteinExistence type="inferred from homology"/>
<feature type="domain" description="TonB-dependent receptor plug" evidence="4">
    <location>
        <begin position="731"/>
        <end position="783"/>
    </location>
</feature>
<dbReference type="InterPro" id="IPR037066">
    <property type="entry name" value="Plug_dom_sf"/>
</dbReference>
<dbReference type="PANTHER" id="PTHR30069:SF29">
    <property type="entry name" value="HEMOGLOBIN AND HEMOGLOBIN-HAPTOGLOBIN-BINDING PROTEIN 1-RELATED"/>
    <property type="match status" value="1"/>
</dbReference>
<dbReference type="SUPFAM" id="SSF56935">
    <property type="entry name" value="Porins"/>
    <property type="match status" value="1"/>
</dbReference>